<comment type="similarity">
    <text evidence="1">In the N-terminal section; belongs to the CRISPR-associated nuclease Cas3-HD family.</text>
</comment>
<keyword evidence="5" id="KW-0547">Nucleotide-binding</keyword>
<dbReference type="RefSeq" id="WP_072889694.1">
    <property type="nucleotide sequence ID" value="NZ_FRAE01000054.1"/>
</dbReference>
<dbReference type="Proteomes" id="UP000242497">
    <property type="component" value="Unassembled WGS sequence"/>
</dbReference>
<keyword evidence="14" id="KW-0255">Endonuclease</keyword>
<evidence type="ECO:0000256" key="3">
    <source>
        <dbReference type="ARBA" id="ARBA00022722"/>
    </source>
</evidence>
<dbReference type="NCBIfam" id="TIGR01587">
    <property type="entry name" value="cas3_core"/>
    <property type="match status" value="1"/>
</dbReference>
<keyword evidence="3" id="KW-0540">Nuclease</keyword>
<evidence type="ECO:0000256" key="6">
    <source>
        <dbReference type="ARBA" id="ARBA00022801"/>
    </source>
</evidence>
<evidence type="ECO:0000313" key="14">
    <source>
        <dbReference type="EMBL" id="SHK29697.1"/>
    </source>
</evidence>
<evidence type="ECO:0000256" key="2">
    <source>
        <dbReference type="ARBA" id="ARBA00009046"/>
    </source>
</evidence>
<dbReference type="Pfam" id="PF22590">
    <property type="entry name" value="Cas3-like_C_2"/>
    <property type="match status" value="1"/>
</dbReference>
<dbReference type="SUPFAM" id="SSF52540">
    <property type="entry name" value="P-loop containing nucleoside triphosphate hydrolases"/>
    <property type="match status" value="1"/>
</dbReference>
<keyword evidence="6" id="KW-0378">Hydrolase</keyword>
<dbReference type="GO" id="GO:0005829">
    <property type="term" value="C:cytosol"/>
    <property type="evidence" value="ECO:0007669"/>
    <property type="project" value="TreeGrafter"/>
</dbReference>
<evidence type="ECO:0000256" key="1">
    <source>
        <dbReference type="ARBA" id="ARBA00006847"/>
    </source>
</evidence>
<evidence type="ECO:0000313" key="15">
    <source>
        <dbReference type="Proteomes" id="UP000242497"/>
    </source>
</evidence>
<evidence type="ECO:0000256" key="5">
    <source>
        <dbReference type="ARBA" id="ARBA00022741"/>
    </source>
</evidence>
<evidence type="ECO:0000259" key="11">
    <source>
        <dbReference type="PROSITE" id="PS51192"/>
    </source>
</evidence>
<dbReference type="NCBIfam" id="TIGR01596">
    <property type="entry name" value="cas3_HD"/>
    <property type="match status" value="1"/>
</dbReference>
<dbReference type="PROSITE" id="PS51192">
    <property type="entry name" value="HELICASE_ATP_BIND_1"/>
    <property type="match status" value="1"/>
</dbReference>
<dbReference type="InterPro" id="IPR001650">
    <property type="entry name" value="Helicase_C-like"/>
</dbReference>
<dbReference type="InterPro" id="IPR014001">
    <property type="entry name" value="Helicase_ATP-bd"/>
</dbReference>
<gene>
    <name evidence="14" type="ORF">SAMN02744037_02065</name>
</gene>
<dbReference type="SMART" id="SM00490">
    <property type="entry name" value="HELICc"/>
    <property type="match status" value="1"/>
</dbReference>
<accession>A0A1M6RBI8</accession>
<dbReference type="GO" id="GO:0005524">
    <property type="term" value="F:ATP binding"/>
    <property type="evidence" value="ECO:0007669"/>
    <property type="project" value="UniProtKB-KW"/>
</dbReference>
<reference evidence="15" key="1">
    <citation type="submission" date="2016-11" db="EMBL/GenBank/DDBJ databases">
        <authorList>
            <person name="Varghese N."/>
            <person name="Submissions S."/>
        </authorList>
    </citation>
    <scope>NUCLEOTIDE SEQUENCE [LARGE SCALE GENOMIC DNA]</scope>
    <source>
        <strain evidence="15">DSM 15518</strain>
    </source>
</reference>
<proteinExistence type="inferred from homology"/>
<dbReference type="PANTHER" id="PTHR47959:SF16">
    <property type="entry name" value="CRISPR-ASSOCIATED NUCLEASE_HELICASE CAS3-RELATED"/>
    <property type="match status" value="1"/>
</dbReference>
<organism evidence="14 15">
    <name type="scientific">Tepidibacter formicigenes DSM 15518</name>
    <dbReference type="NCBI Taxonomy" id="1123349"/>
    <lineage>
        <taxon>Bacteria</taxon>
        <taxon>Bacillati</taxon>
        <taxon>Bacillota</taxon>
        <taxon>Clostridia</taxon>
        <taxon>Peptostreptococcales</taxon>
        <taxon>Peptostreptococcaceae</taxon>
        <taxon>Tepidibacter</taxon>
    </lineage>
</organism>
<dbReference type="InterPro" id="IPR011545">
    <property type="entry name" value="DEAD/DEAH_box_helicase_dom"/>
</dbReference>
<protein>
    <submittedName>
        <fullName evidence="14">CRISPR-associated endonuclease/helicase Cas3</fullName>
    </submittedName>
</protein>
<dbReference type="OrthoDB" id="9810236at2"/>
<sequence>MIIAKKKELSNGKFEYQSLEGHTKSVLSFTIDLIKDKDLEKIQKLTGFNKDKIKDLLFFSAFFHDIGKATNEFQEYIKGNIKKSYHSLYSSNITSNIENFLFTFTNDEDDEENINLLFLTVLNHHSILKRNTAFLGVENESQYEHSFLEEAKDFFYEYKNWYEEFLNKECKYNFEYKFIQRKTLGSKIKSTIKKLKYINKKDLEKLRILYSYVLGIINIADWRASAQFEGINLKLDFEKIFDEKQLCNKLQEALEIEKFIPRGFQKELAAHKGSVLVEVPTGSGKTEGSYFWAMNNISDIKDKVIYTLPTQTTSNKLYERVEKVFDNTGLVHSSATIYLEEQLSEEGKDIDKSFDSKILFGKTFNNSFTVGTVDGLFKNFLNIGRYNIATFNFLKSAVIIDEVHSYDFKMMGFMKRFLELCDKYEVPVCLMSASIPNAIKKMINIEDENKYPVITQKDLFEANPNYIYKVDKKIEDDIDKIKKDYENGKNVLIIKNTVKKSKEVYDLLKNEVGKENIVLYNSSFKKCHRVEKEKEIMRRLKDKQNFILVATQVVEVSLDIDFDVMYTDLAPIDSLIQRFGRVNRKKSDNKGVIYIYKDVESKPYVEGLLDITYKTINEGLHKISEYNKWLNTVYDEIVKDKQIQNEIQDNFNEGEKTFDRILKENLGISKSEDVYNLRDIKFAKKDYILLEDYNKGINGEKRKDYEHTISLGAYLSESEYRAFKKNIEEKRYYDVLEIPYSYEEGVDLSKDSMRNVVIDI</sequence>
<feature type="domain" description="Helicase ATP-binding" evidence="11">
    <location>
        <begin position="266"/>
        <end position="453"/>
    </location>
</feature>
<dbReference type="GO" id="GO:0004519">
    <property type="term" value="F:endonuclease activity"/>
    <property type="evidence" value="ECO:0007669"/>
    <property type="project" value="UniProtKB-KW"/>
</dbReference>
<dbReference type="EMBL" id="FRAE01000054">
    <property type="protein sequence ID" value="SHK29697.1"/>
    <property type="molecule type" value="Genomic_DNA"/>
</dbReference>
<dbReference type="GO" id="GO:0016787">
    <property type="term" value="F:hydrolase activity"/>
    <property type="evidence" value="ECO:0007669"/>
    <property type="project" value="UniProtKB-KW"/>
</dbReference>
<dbReference type="InterPro" id="IPR050079">
    <property type="entry name" value="DEAD_box_RNA_helicase"/>
</dbReference>
<dbReference type="InterPro" id="IPR038257">
    <property type="entry name" value="CRISPR-assoc_Cas3_HD_sf"/>
</dbReference>
<dbReference type="Gene3D" id="3.40.50.300">
    <property type="entry name" value="P-loop containing nucleotide triphosphate hydrolases"/>
    <property type="match status" value="2"/>
</dbReference>
<evidence type="ECO:0000256" key="10">
    <source>
        <dbReference type="ARBA" id="ARBA00038437"/>
    </source>
</evidence>
<dbReference type="PANTHER" id="PTHR47959">
    <property type="entry name" value="ATP-DEPENDENT RNA HELICASE RHLE-RELATED"/>
    <property type="match status" value="1"/>
</dbReference>
<feature type="domain" description="HD Cas3-type" evidence="13">
    <location>
        <begin position="12"/>
        <end position="223"/>
    </location>
</feature>
<feature type="domain" description="Helicase C-terminal" evidence="12">
    <location>
        <begin position="473"/>
        <end position="634"/>
    </location>
</feature>
<evidence type="ECO:0000259" key="13">
    <source>
        <dbReference type="PROSITE" id="PS51643"/>
    </source>
</evidence>
<dbReference type="PROSITE" id="PS51194">
    <property type="entry name" value="HELICASE_CTER"/>
    <property type="match status" value="1"/>
</dbReference>
<dbReference type="Gene3D" id="1.10.3210.30">
    <property type="match status" value="1"/>
</dbReference>
<keyword evidence="4" id="KW-0479">Metal-binding</keyword>
<dbReference type="SMART" id="SM00487">
    <property type="entry name" value="DEXDc"/>
    <property type="match status" value="1"/>
</dbReference>
<keyword evidence="7 14" id="KW-0347">Helicase</keyword>
<dbReference type="GO" id="GO:0003724">
    <property type="term" value="F:RNA helicase activity"/>
    <property type="evidence" value="ECO:0007669"/>
    <property type="project" value="TreeGrafter"/>
</dbReference>
<dbReference type="InterPro" id="IPR006483">
    <property type="entry name" value="CRISPR-assoc_Cas3_HD"/>
</dbReference>
<dbReference type="CDD" id="cd09641">
    <property type="entry name" value="Cas3''_I"/>
    <property type="match status" value="1"/>
</dbReference>
<dbReference type="InterPro" id="IPR027417">
    <property type="entry name" value="P-loop_NTPase"/>
</dbReference>
<evidence type="ECO:0000256" key="9">
    <source>
        <dbReference type="ARBA" id="ARBA00023118"/>
    </source>
</evidence>
<keyword evidence="8" id="KW-0067">ATP-binding</keyword>
<dbReference type="STRING" id="1123349.SAMN02744037_02065"/>
<dbReference type="AlphaFoldDB" id="A0A1M6RBI8"/>
<dbReference type="PROSITE" id="PS51643">
    <property type="entry name" value="HD_CAS3"/>
    <property type="match status" value="1"/>
</dbReference>
<comment type="similarity">
    <text evidence="10">Belongs to the DEAD box helicase family.</text>
</comment>
<dbReference type="Pfam" id="PF18019">
    <property type="entry name" value="Cas3_HD"/>
    <property type="match status" value="1"/>
</dbReference>
<evidence type="ECO:0000256" key="8">
    <source>
        <dbReference type="ARBA" id="ARBA00022840"/>
    </source>
</evidence>
<comment type="similarity">
    <text evidence="2">In the central section; belongs to the CRISPR-associated helicase Cas3 family.</text>
</comment>
<evidence type="ECO:0000256" key="7">
    <source>
        <dbReference type="ARBA" id="ARBA00022806"/>
    </source>
</evidence>
<evidence type="ECO:0000256" key="4">
    <source>
        <dbReference type="ARBA" id="ARBA00022723"/>
    </source>
</evidence>
<dbReference type="InterPro" id="IPR054712">
    <property type="entry name" value="Cas3-like_dom"/>
</dbReference>
<dbReference type="GO" id="GO:0051607">
    <property type="term" value="P:defense response to virus"/>
    <property type="evidence" value="ECO:0007669"/>
    <property type="project" value="UniProtKB-KW"/>
</dbReference>
<evidence type="ECO:0000259" key="12">
    <source>
        <dbReference type="PROSITE" id="PS51194"/>
    </source>
</evidence>
<dbReference type="GO" id="GO:0003676">
    <property type="term" value="F:nucleic acid binding"/>
    <property type="evidence" value="ECO:0007669"/>
    <property type="project" value="InterPro"/>
</dbReference>
<keyword evidence="15" id="KW-1185">Reference proteome</keyword>
<keyword evidence="9" id="KW-0051">Antiviral defense</keyword>
<name>A0A1M6RBI8_9FIRM</name>
<dbReference type="InterPro" id="IPR006474">
    <property type="entry name" value="Helicase_Cas3_CRISPR-ass_core"/>
</dbReference>
<dbReference type="GO" id="GO:0046872">
    <property type="term" value="F:metal ion binding"/>
    <property type="evidence" value="ECO:0007669"/>
    <property type="project" value="UniProtKB-KW"/>
</dbReference>
<dbReference type="Pfam" id="PF00270">
    <property type="entry name" value="DEAD"/>
    <property type="match status" value="1"/>
</dbReference>